<organism evidence="1 2">
    <name type="scientific">Erwinia phage pEa_SNUABM_7</name>
    <dbReference type="NCBI Taxonomy" id="2866695"/>
    <lineage>
        <taxon>Viruses</taxon>
        <taxon>Duplodnaviria</taxon>
        <taxon>Heunggongvirae</taxon>
        <taxon>Uroviricota</taxon>
        <taxon>Caudoviricetes</taxon>
        <taxon>Snuvirus</taxon>
        <taxon>Snuvirus SNUABM7</taxon>
    </lineage>
</organism>
<dbReference type="EMBL" id="MZ475896">
    <property type="protein sequence ID" value="QYW04807.1"/>
    <property type="molecule type" value="Genomic_DNA"/>
</dbReference>
<reference evidence="1" key="1">
    <citation type="submission" date="2021-06" db="EMBL/GenBank/DDBJ databases">
        <title>Complete genome sequence of Erwinia phage pEa_SNUABM_7.</title>
        <authorList>
            <person name="Kim S.G."/>
            <person name="Park S.C."/>
        </authorList>
    </citation>
    <scope>NUCLEOTIDE SEQUENCE</scope>
</reference>
<gene>
    <name evidence="1" type="ORF">pEaSNUABM7_00139</name>
</gene>
<keyword evidence="2" id="KW-1185">Reference proteome</keyword>
<evidence type="ECO:0000313" key="2">
    <source>
        <dbReference type="Proteomes" id="UP000827609"/>
    </source>
</evidence>
<proteinExistence type="predicted"/>
<sequence length="227" mass="26094">MEIQTASLPSHGYKANLPESFEMTHFSGRQNRAIAKAVETKDMRYILLDALAPCLNVSLDELTIPDAHALVFQQRMFMSPVVPLRTYWQCKKPLFEYSDGIVNELRTDAGVINTFPCASRNVGIIDDSSMTIAVLTAEHEHFDLPRMRDYERASEDIFNWHVAHLGPNFDRNMARLEDQQDLKLWTELSEWVLASRHGVLNDIELLCPSCGRHSTRRWEMTPQIFIS</sequence>
<protein>
    <submittedName>
        <fullName evidence="1">Uncharacterized protein</fullName>
    </submittedName>
</protein>
<name>A0AAE7WSA2_9CAUD</name>
<dbReference type="Proteomes" id="UP000827609">
    <property type="component" value="Segment"/>
</dbReference>
<accession>A0AAE7WSA2</accession>
<evidence type="ECO:0000313" key="1">
    <source>
        <dbReference type="EMBL" id="QYW04807.1"/>
    </source>
</evidence>